<sequence>MSWFGHGDYSAVPFSRHTDLHPVPCQSSLQQCRDPLLGSALLLSSRRFSRAGGPQGSQCREGREKGQDCGSGNGNGDCHAMPQGHRATRNPFRRFGGRHWSALYYSEQQCAQALYSACRGALYQLQQGGASGGGGVLPAGFCPAIRYTLHCAALGFATLPHPA</sequence>
<proteinExistence type="predicted"/>
<dbReference type="EMBL" id="MU003854">
    <property type="protein sequence ID" value="KAF2717042.1"/>
    <property type="molecule type" value="Genomic_DNA"/>
</dbReference>
<name>A0A9P4UIN0_9PEZI</name>
<evidence type="ECO:0000256" key="1">
    <source>
        <dbReference type="SAM" id="MobiDB-lite"/>
    </source>
</evidence>
<organism evidence="2 3">
    <name type="scientific">Polychaeton citri CBS 116435</name>
    <dbReference type="NCBI Taxonomy" id="1314669"/>
    <lineage>
        <taxon>Eukaryota</taxon>
        <taxon>Fungi</taxon>
        <taxon>Dikarya</taxon>
        <taxon>Ascomycota</taxon>
        <taxon>Pezizomycotina</taxon>
        <taxon>Dothideomycetes</taxon>
        <taxon>Dothideomycetidae</taxon>
        <taxon>Capnodiales</taxon>
        <taxon>Capnodiaceae</taxon>
        <taxon>Polychaeton</taxon>
    </lineage>
</organism>
<evidence type="ECO:0000313" key="3">
    <source>
        <dbReference type="Proteomes" id="UP000799441"/>
    </source>
</evidence>
<feature type="region of interest" description="Disordered" evidence="1">
    <location>
        <begin position="49"/>
        <end position="83"/>
    </location>
</feature>
<protein>
    <submittedName>
        <fullName evidence="2">Uncharacterized protein</fullName>
    </submittedName>
</protein>
<comment type="caution">
    <text evidence="2">The sequence shown here is derived from an EMBL/GenBank/DDBJ whole genome shotgun (WGS) entry which is preliminary data.</text>
</comment>
<keyword evidence="3" id="KW-1185">Reference proteome</keyword>
<reference evidence="2" key="1">
    <citation type="journal article" date="2020" name="Stud. Mycol.">
        <title>101 Dothideomycetes genomes: a test case for predicting lifestyles and emergence of pathogens.</title>
        <authorList>
            <person name="Haridas S."/>
            <person name="Albert R."/>
            <person name="Binder M."/>
            <person name="Bloem J."/>
            <person name="Labutti K."/>
            <person name="Salamov A."/>
            <person name="Andreopoulos B."/>
            <person name="Baker S."/>
            <person name="Barry K."/>
            <person name="Bills G."/>
            <person name="Bluhm B."/>
            <person name="Cannon C."/>
            <person name="Castanera R."/>
            <person name="Culley D."/>
            <person name="Daum C."/>
            <person name="Ezra D."/>
            <person name="Gonzalez J."/>
            <person name="Henrissat B."/>
            <person name="Kuo A."/>
            <person name="Liang C."/>
            <person name="Lipzen A."/>
            <person name="Lutzoni F."/>
            <person name="Magnuson J."/>
            <person name="Mondo S."/>
            <person name="Nolan M."/>
            <person name="Ohm R."/>
            <person name="Pangilinan J."/>
            <person name="Park H.-J."/>
            <person name="Ramirez L."/>
            <person name="Alfaro M."/>
            <person name="Sun H."/>
            <person name="Tritt A."/>
            <person name="Yoshinaga Y."/>
            <person name="Zwiers L.-H."/>
            <person name="Turgeon B."/>
            <person name="Goodwin S."/>
            <person name="Spatafora J."/>
            <person name="Crous P."/>
            <person name="Grigoriev I."/>
        </authorList>
    </citation>
    <scope>NUCLEOTIDE SEQUENCE</scope>
    <source>
        <strain evidence="2">CBS 116435</strain>
    </source>
</reference>
<accession>A0A9P4UIN0</accession>
<gene>
    <name evidence="2" type="ORF">K431DRAFT_167374</name>
</gene>
<dbReference type="AlphaFoldDB" id="A0A9P4UIN0"/>
<evidence type="ECO:0000313" key="2">
    <source>
        <dbReference type="EMBL" id="KAF2717042.1"/>
    </source>
</evidence>
<dbReference type="Proteomes" id="UP000799441">
    <property type="component" value="Unassembled WGS sequence"/>
</dbReference>